<evidence type="ECO:0000313" key="4">
    <source>
        <dbReference type="Proteomes" id="UP000051236"/>
    </source>
</evidence>
<dbReference type="InterPro" id="IPR050798">
    <property type="entry name" value="YhaM_exoribonuc/phosphodiest"/>
</dbReference>
<evidence type="ECO:0000259" key="2">
    <source>
        <dbReference type="Pfam" id="PF01966"/>
    </source>
</evidence>
<gene>
    <name evidence="3" type="ORF">FC83_GL002916</name>
</gene>
<dbReference type="Proteomes" id="UP000051236">
    <property type="component" value="Unassembled WGS sequence"/>
</dbReference>
<keyword evidence="4" id="KW-1185">Reference proteome</keyword>
<dbReference type="InterPro" id="IPR003607">
    <property type="entry name" value="HD/PDEase_dom"/>
</dbReference>
<dbReference type="GO" id="GO:0016787">
    <property type="term" value="F:hydrolase activity"/>
    <property type="evidence" value="ECO:0007669"/>
    <property type="project" value="UniProtKB-KW"/>
</dbReference>
<keyword evidence="1" id="KW-0378">Hydrolase</keyword>
<dbReference type="CDD" id="cd00077">
    <property type="entry name" value="HDc"/>
    <property type="match status" value="1"/>
</dbReference>
<dbReference type="SUPFAM" id="SSF109604">
    <property type="entry name" value="HD-domain/PDEase-like"/>
    <property type="match status" value="1"/>
</dbReference>
<sequence length="321" mass="36595">MAFYDIDNGQTTQGTALFQEVDLRAGSSGKPYASGFLTTKAKRIPFKVWDASENMRHFNNKIVTFSGKRNDYQDNLQFVLDEKNLKLAADQTLANYLPSSYWDKNTLKEDMRYFIKKITDPDYQKIVSDLYKQVAQDIVDPLFDMPAAIRMHHAFIGGLYTHTLSMCFEAEGILKNTIYQDQINPSLLYAGVLLHDLGKAYAYTNSHDHAESKAGQLLEHVAIVDGLLVAEGVKVFNLSYGQLLANEKFLLLRHMVLSHHGRLEWGAAIKPAIPEAILLHQLDLMDSRLEMMREVYDDQQPDSFSDRIFGLDNIHLYRHGD</sequence>
<name>A0A0R1XXC6_9LACO</name>
<comment type="caution">
    <text evidence="3">The sequence shown here is derived from an EMBL/GenBank/DDBJ whole genome shotgun (WGS) entry which is preliminary data.</text>
</comment>
<dbReference type="InterPro" id="IPR006674">
    <property type="entry name" value="HD_domain"/>
</dbReference>
<accession>A0A0R1XXC6</accession>
<dbReference type="GO" id="GO:0031125">
    <property type="term" value="P:rRNA 3'-end processing"/>
    <property type="evidence" value="ECO:0007669"/>
    <property type="project" value="TreeGrafter"/>
</dbReference>
<dbReference type="PANTHER" id="PTHR37294:SF1">
    <property type="entry name" value="3'-5' EXORIBONUCLEASE YHAM"/>
    <property type="match status" value="1"/>
</dbReference>
<proteinExistence type="predicted"/>
<dbReference type="PATRIC" id="fig|1423734.3.peg.2965"/>
<dbReference type="STRING" id="1423734.FC83_GL002916"/>
<evidence type="ECO:0000313" key="3">
    <source>
        <dbReference type="EMBL" id="KRM33348.1"/>
    </source>
</evidence>
<dbReference type="eggNOG" id="COG3481">
    <property type="taxonomic scope" value="Bacteria"/>
</dbReference>
<evidence type="ECO:0000256" key="1">
    <source>
        <dbReference type="ARBA" id="ARBA00022801"/>
    </source>
</evidence>
<dbReference type="RefSeq" id="WP_057002643.1">
    <property type="nucleotide sequence ID" value="NZ_AZGA01000054.1"/>
</dbReference>
<dbReference type="AlphaFoldDB" id="A0A0R1XXC6"/>
<dbReference type="PANTHER" id="PTHR37294">
    <property type="entry name" value="3'-5' EXORIBONUCLEASE YHAM"/>
    <property type="match status" value="1"/>
</dbReference>
<protein>
    <submittedName>
        <fullName evidence="3">HDIG domain protein</fullName>
    </submittedName>
</protein>
<dbReference type="Pfam" id="PF01966">
    <property type="entry name" value="HD"/>
    <property type="match status" value="1"/>
</dbReference>
<feature type="domain" description="HD" evidence="2">
    <location>
        <begin position="160"/>
        <end position="284"/>
    </location>
</feature>
<organism evidence="3 4">
    <name type="scientific">Agrilactobacillus composti DSM 18527 = JCM 14202</name>
    <dbReference type="NCBI Taxonomy" id="1423734"/>
    <lineage>
        <taxon>Bacteria</taxon>
        <taxon>Bacillati</taxon>
        <taxon>Bacillota</taxon>
        <taxon>Bacilli</taxon>
        <taxon>Lactobacillales</taxon>
        <taxon>Lactobacillaceae</taxon>
        <taxon>Agrilactobacillus</taxon>
    </lineage>
</organism>
<dbReference type="EMBL" id="AZGA01000054">
    <property type="protein sequence ID" value="KRM33348.1"/>
    <property type="molecule type" value="Genomic_DNA"/>
</dbReference>
<dbReference type="Gene3D" id="1.10.3210.10">
    <property type="entry name" value="Hypothetical protein af1432"/>
    <property type="match status" value="1"/>
</dbReference>
<reference evidence="3 4" key="1">
    <citation type="journal article" date="2015" name="Genome Announc.">
        <title>Expanding the biotechnology potential of lactobacilli through comparative genomics of 213 strains and associated genera.</title>
        <authorList>
            <person name="Sun Z."/>
            <person name="Harris H.M."/>
            <person name="McCann A."/>
            <person name="Guo C."/>
            <person name="Argimon S."/>
            <person name="Zhang W."/>
            <person name="Yang X."/>
            <person name="Jeffery I.B."/>
            <person name="Cooney J.C."/>
            <person name="Kagawa T.F."/>
            <person name="Liu W."/>
            <person name="Song Y."/>
            <person name="Salvetti E."/>
            <person name="Wrobel A."/>
            <person name="Rasinkangas P."/>
            <person name="Parkhill J."/>
            <person name="Rea M.C."/>
            <person name="O'Sullivan O."/>
            <person name="Ritari J."/>
            <person name="Douillard F.P."/>
            <person name="Paul Ross R."/>
            <person name="Yang R."/>
            <person name="Briner A.E."/>
            <person name="Felis G.E."/>
            <person name="de Vos W.M."/>
            <person name="Barrangou R."/>
            <person name="Klaenhammer T.R."/>
            <person name="Caufield P.W."/>
            <person name="Cui Y."/>
            <person name="Zhang H."/>
            <person name="O'Toole P.W."/>
        </authorList>
    </citation>
    <scope>NUCLEOTIDE SEQUENCE [LARGE SCALE GENOMIC DNA]</scope>
    <source>
        <strain evidence="3 4">DSM 18527</strain>
    </source>
</reference>